<protein>
    <submittedName>
        <fullName evidence="1">Uncharacterized protein</fullName>
    </submittedName>
</protein>
<dbReference type="AlphaFoldDB" id="A0A6V8NSN9"/>
<accession>A0A6V8NSN9</accession>
<organism evidence="1 2">
    <name type="scientific">Candidatus Hakubella thermalkaliphila</name>
    <dbReference type="NCBI Taxonomy" id="2754717"/>
    <lineage>
        <taxon>Bacteria</taxon>
        <taxon>Bacillati</taxon>
        <taxon>Actinomycetota</taxon>
        <taxon>Actinomycetota incertae sedis</taxon>
        <taxon>Candidatus Hakubellales</taxon>
        <taxon>Candidatus Hakubellaceae</taxon>
        <taxon>Candidatus Hakubella</taxon>
    </lineage>
</organism>
<name>A0A6V8NSN9_9ACTN</name>
<sequence>MPQEGPSGDQVSRYFEHAIIIVLEVFPVSGKEMKMQKLTVEIPED</sequence>
<dbReference type="Proteomes" id="UP000580051">
    <property type="component" value="Unassembled WGS sequence"/>
</dbReference>
<proteinExistence type="predicted"/>
<evidence type="ECO:0000313" key="1">
    <source>
        <dbReference type="EMBL" id="GFP22380.1"/>
    </source>
</evidence>
<gene>
    <name evidence="1" type="ORF">HKBW3S06_01608</name>
</gene>
<comment type="caution">
    <text evidence="1">The sequence shown here is derived from an EMBL/GenBank/DDBJ whole genome shotgun (WGS) entry which is preliminary data.</text>
</comment>
<reference evidence="1 2" key="1">
    <citation type="journal article" date="2020" name="Front. Microbiol.">
        <title>Single-cell genomics of novel Actinobacteria with the Wood-Ljungdahl pathway discovered in a serpentinizing system.</title>
        <authorList>
            <person name="Merino N."/>
            <person name="Kawai M."/>
            <person name="Boyd E.S."/>
            <person name="Colman D.R."/>
            <person name="McGlynn S.E."/>
            <person name="Nealson K.H."/>
            <person name="Kurokawa K."/>
            <person name="Hongoh Y."/>
        </authorList>
    </citation>
    <scope>NUCLEOTIDE SEQUENCE [LARGE SCALE GENOMIC DNA]</scope>
    <source>
        <strain evidence="1 2">S06</strain>
    </source>
</reference>
<evidence type="ECO:0000313" key="2">
    <source>
        <dbReference type="Proteomes" id="UP000580051"/>
    </source>
</evidence>
<feature type="non-terminal residue" evidence="1">
    <location>
        <position position="45"/>
    </location>
</feature>
<dbReference type="EMBL" id="BLRV01000383">
    <property type="protein sequence ID" value="GFP22380.1"/>
    <property type="molecule type" value="Genomic_DNA"/>
</dbReference>